<gene>
    <name evidence="9" type="ORF">ACE11A_10565</name>
</gene>
<name>A0ABV4ZKY0_9ACTN</name>
<feature type="transmembrane region" description="Helical" evidence="7">
    <location>
        <begin position="35"/>
        <end position="55"/>
    </location>
</feature>
<evidence type="ECO:0000313" key="9">
    <source>
        <dbReference type="EMBL" id="MFB4194792.1"/>
    </source>
</evidence>
<evidence type="ECO:0000256" key="2">
    <source>
        <dbReference type="ARBA" id="ARBA00022475"/>
    </source>
</evidence>
<keyword evidence="2" id="KW-1003">Cell membrane</keyword>
<evidence type="ECO:0000256" key="1">
    <source>
        <dbReference type="ARBA" id="ARBA00004651"/>
    </source>
</evidence>
<evidence type="ECO:0000256" key="5">
    <source>
        <dbReference type="ARBA" id="ARBA00023136"/>
    </source>
</evidence>
<dbReference type="EMBL" id="JBHGBT010000007">
    <property type="protein sequence ID" value="MFB4194792.1"/>
    <property type="molecule type" value="Genomic_DNA"/>
</dbReference>
<evidence type="ECO:0000256" key="4">
    <source>
        <dbReference type="ARBA" id="ARBA00022989"/>
    </source>
</evidence>
<feature type="compositionally biased region" description="Gly residues" evidence="6">
    <location>
        <begin position="65"/>
        <end position="83"/>
    </location>
</feature>
<keyword evidence="3 7" id="KW-0812">Transmembrane</keyword>
<dbReference type="RefSeq" id="WP_375062760.1">
    <property type="nucleotide sequence ID" value="NZ_JBHGBT010000007.1"/>
</dbReference>
<keyword evidence="5 7" id="KW-0472">Membrane</keyword>
<feature type="domain" description="Cardiolipin synthase N-terminal" evidence="8">
    <location>
        <begin position="12"/>
        <end position="57"/>
    </location>
</feature>
<dbReference type="Proteomes" id="UP001577267">
    <property type="component" value="Unassembled WGS sequence"/>
</dbReference>
<organism evidence="9 10">
    <name type="scientific">Streptomyces carpaticus</name>
    <dbReference type="NCBI Taxonomy" id="285558"/>
    <lineage>
        <taxon>Bacteria</taxon>
        <taxon>Bacillati</taxon>
        <taxon>Actinomycetota</taxon>
        <taxon>Actinomycetes</taxon>
        <taxon>Kitasatosporales</taxon>
        <taxon>Streptomycetaceae</taxon>
        <taxon>Streptomyces</taxon>
    </lineage>
</organism>
<dbReference type="Pfam" id="PF13396">
    <property type="entry name" value="PLDc_N"/>
    <property type="match status" value="1"/>
</dbReference>
<sequence length="145" mass="16154">MLRVLMYLVPLALAIYALVDCISTKDEEVKHLPKLIWILLIVFAWIIGPIAWIFIGRKRGAAAGGTGTGPGFGRRSGGGGGGWVAPDDNPDFLRSLNDEKQREENAKDKELLESWEEDLRRREEDLRQQDRNSDESGGPQDPPAK</sequence>
<protein>
    <submittedName>
        <fullName evidence="9">PLD nuclease N-terminal domain-containing protein</fullName>
    </submittedName>
</protein>
<reference evidence="9 10" key="1">
    <citation type="submission" date="2024-09" db="EMBL/GenBank/DDBJ databases">
        <title>Draft genome sequence of multifaceted antimicrobials producing Streptomyces sp. strain FH1.</title>
        <authorList>
            <person name="Hassan F."/>
            <person name="Ali H."/>
            <person name="Hassan N."/>
            <person name="Nawaz A."/>
        </authorList>
    </citation>
    <scope>NUCLEOTIDE SEQUENCE [LARGE SCALE GENOMIC DNA]</scope>
    <source>
        <strain evidence="9 10">FH1</strain>
    </source>
</reference>
<evidence type="ECO:0000313" key="10">
    <source>
        <dbReference type="Proteomes" id="UP001577267"/>
    </source>
</evidence>
<evidence type="ECO:0000259" key="8">
    <source>
        <dbReference type="Pfam" id="PF13396"/>
    </source>
</evidence>
<feature type="compositionally biased region" description="Basic and acidic residues" evidence="6">
    <location>
        <begin position="96"/>
        <end position="134"/>
    </location>
</feature>
<keyword evidence="10" id="KW-1185">Reference proteome</keyword>
<evidence type="ECO:0000256" key="3">
    <source>
        <dbReference type="ARBA" id="ARBA00022692"/>
    </source>
</evidence>
<comment type="caution">
    <text evidence="9">The sequence shown here is derived from an EMBL/GenBank/DDBJ whole genome shotgun (WGS) entry which is preliminary data.</text>
</comment>
<accession>A0ABV4ZKY0</accession>
<comment type="subcellular location">
    <subcellularLocation>
        <location evidence="1">Cell membrane</location>
        <topology evidence="1">Multi-pass membrane protein</topology>
    </subcellularLocation>
</comment>
<keyword evidence="4 7" id="KW-1133">Transmembrane helix</keyword>
<proteinExistence type="predicted"/>
<feature type="region of interest" description="Disordered" evidence="6">
    <location>
        <begin position="65"/>
        <end position="145"/>
    </location>
</feature>
<dbReference type="InterPro" id="IPR027379">
    <property type="entry name" value="CLS_N"/>
</dbReference>
<evidence type="ECO:0000256" key="6">
    <source>
        <dbReference type="SAM" id="MobiDB-lite"/>
    </source>
</evidence>
<evidence type="ECO:0000256" key="7">
    <source>
        <dbReference type="SAM" id="Phobius"/>
    </source>
</evidence>